<dbReference type="Proteomes" id="UP000499080">
    <property type="component" value="Unassembled WGS sequence"/>
</dbReference>
<name>A0A4Y2J1T8_ARAVE</name>
<protein>
    <submittedName>
        <fullName evidence="1">Uncharacterized protein</fullName>
    </submittedName>
</protein>
<proteinExistence type="predicted"/>
<dbReference type="OrthoDB" id="7696245at2759"/>
<comment type="caution">
    <text evidence="1">The sequence shown here is derived from an EMBL/GenBank/DDBJ whole genome shotgun (WGS) entry which is preliminary data.</text>
</comment>
<evidence type="ECO:0000313" key="2">
    <source>
        <dbReference type="Proteomes" id="UP000499080"/>
    </source>
</evidence>
<keyword evidence="2" id="KW-1185">Reference proteome</keyword>
<evidence type="ECO:0000313" key="1">
    <source>
        <dbReference type="EMBL" id="GBM83688.1"/>
    </source>
</evidence>
<reference evidence="1 2" key="1">
    <citation type="journal article" date="2019" name="Sci. Rep.">
        <title>Orb-weaving spider Araneus ventricosus genome elucidates the spidroin gene catalogue.</title>
        <authorList>
            <person name="Kono N."/>
            <person name="Nakamura H."/>
            <person name="Ohtoshi R."/>
            <person name="Moran D.A.P."/>
            <person name="Shinohara A."/>
            <person name="Yoshida Y."/>
            <person name="Fujiwara M."/>
            <person name="Mori M."/>
            <person name="Tomita M."/>
            <person name="Arakawa K."/>
        </authorList>
    </citation>
    <scope>NUCLEOTIDE SEQUENCE [LARGE SCALE GENOMIC DNA]</scope>
</reference>
<gene>
    <name evidence="1" type="ORF">AVEN_84257_1</name>
</gene>
<sequence length="188" mass="21164">MSRNVDVAICLKCVNFPVKKIPCSHDGKVRLPNLREAPDLFKELLCNNSQDAKNYRQQIREYKAALALAFMGAEIKSPLGTICSALQPLADKKFNAHINVEVCASVKSVKYLYKYVYEGHDAVSVRLQSNDVLLNNDEFLTFLDGRYVSAPEAMWRLNEFPLSEKSHVSYHEIGRSLAKPKASGKKSK</sequence>
<dbReference type="AlphaFoldDB" id="A0A4Y2J1T8"/>
<organism evidence="1 2">
    <name type="scientific">Araneus ventricosus</name>
    <name type="common">Orbweaver spider</name>
    <name type="synonym">Epeira ventricosa</name>
    <dbReference type="NCBI Taxonomy" id="182803"/>
    <lineage>
        <taxon>Eukaryota</taxon>
        <taxon>Metazoa</taxon>
        <taxon>Ecdysozoa</taxon>
        <taxon>Arthropoda</taxon>
        <taxon>Chelicerata</taxon>
        <taxon>Arachnida</taxon>
        <taxon>Araneae</taxon>
        <taxon>Araneomorphae</taxon>
        <taxon>Entelegynae</taxon>
        <taxon>Araneoidea</taxon>
        <taxon>Araneidae</taxon>
        <taxon>Araneus</taxon>
    </lineage>
</organism>
<accession>A0A4Y2J1T8</accession>
<dbReference type="EMBL" id="BGPR01003101">
    <property type="protein sequence ID" value="GBM83688.1"/>
    <property type="molecule type" value="Genomic_DNA"/>
</dbReference>